<dbReference type="Pfam" id="PF10105">
    <property type="entry name" value="DUF2344"/>
    <property type="match status" value="1"/>
</dbReference>
<dbReference type="NCBIfam" id="TIGR03936">
    <property type="entry name" value="sam_1_link_chp"/>
    <property type="match status" value="1"/>
</dbReference>
<name>A0A1H7ZCU3_9BACT</name>
<dbReference type="Pfam" id="PF04055">
    <property type="entry name" value="Radical_SAM"/>
    <property type="match status" value="1"/>
</dbReference>
<accession>A0A1H7ZCU3</accession>
<gene>
    <name evidence="2" type="ORF">SAMN04489760_12243</name>
</gene>
<sequence>MNQEELFATVSKPSRYLGGEVNSIKKDFAACPVHIALAFPDTYEVGMSHLGLQILYAILNRYPDIAAERCYAPWPDMEKALRTARLPLTTLESRRPLSAFDLIGFSLQYELSYTNVLNMLDLGGIPLRCADRTQDDPLIIAGGPCTFNPAPMAPFIDAFVIGEGEEVISEIAAALREAKARGYDRERKLEQLAAIPGIYVPALFSGSRVRKRIVSDLDSWPVPSNPIVPLMKTIHDRITLEIARGCTRGCRFCQAGMVWRPVRERNLSTLEHSAEEQLCSTGYDELSLLSLSSGDYSRIEDLLIRLMNRYYSRRIALSLPSLRSETLTRTLIENIRKVRKTSFTLAPEAGTQRLRNVINKGNTEEDLLATTAQVFAAGWKAVKLYFMIGLPSEQQEDLDGIIELGHRVLKQARNRGQVTLSLSTFVPKPHTPFQWHRQIGMDEIAEKQLYLRNSIRNRNISVKVHDRRMSLLEGLFSRGDQSLGHIIEKVFRLGGRFDGWSDQLRFDLWEQALEDLNLSADAYLRERTFEEDLPWDVVDCGVSRDYLHREFQNSLSGQLTGDCRRGACLQCGVCDFKQIRIEKAQDEEEKPEQILPGHPPEKPEADFQVSRLRMIFRKGGTARLLSHLEITEALIRAIKKTGESFVFTEGFHPHPKISFAFATAVGLESEGEYADIQLKNLSAGPAVLAGAINAGLPAGLEVTKMEKIFPGHPSLSDIIRGFVYEVTVPENLQSAMEWPRMEERAAEFLRASSFSVVRETKDKTVLREIRSLVEELELSPESGKLRFHLLFRKEGSVKPSEILTEVLNLNKDFVPLMRIRKVKTLFSS</sequence>
<dbReference type="GO" id="GO:0003824">
    <property type="term" value="F:catalytic activity"/>
    <property type="evidence" value="ECO:0007669"/>
    <property type="project" value="InterPro"/>
</dbReference>
<dbReference type="Pfam" id="PF19864">
    <property type="entry name" value="Radical_SAM_N2"/>
    <property type="match status" value="1"/>
</dbReference>
<dbReference type="PROSITE" id="PS51918">
    <property type="entry name" value="RADICAL_SAM"/>
    <property type="match status" value="1"/>
</dbReference>
<dbReference type="GO" id="GO:0051536">
    <property type="term" value="F:iron-sulfur cluster binding"/>
    <property type="evidence" value="ECO:0007669"/>
    <property type="project" value="InterPro"/>
</dbReference>
<dbReference type="PANTHER" id="PTHR42731:SF1">
    <property type="entry name" value="RADICAL SAM DOMAIN PROTEIN"/>
    <property type="match status" value="1"/>
</dbReference>
<organism evidence="2 3">
    <name type="scientific">Syntrophus gentianae</name>
    <dbReference type="NCBI Taxonomy" id="43775"/>
    <lineage>
        <taxon>Bacteria</taxon>
        <taxon>Pseudomonadati</taxon>
        <taxon>Thermodesulfobacteriota</taxon>
        <taxon>Syntrophia</taxon>
        <taxon>Syntrophales</taxon>
        <taxon>Syntrophaceae</taxon>
        <taxon>Syntrophus</taxon>
    </lineage>
</organism>
<evidence type="ECO:0000313" key="3">
    <source>
        <dbReference type="Proteomes" id="UP000198744"/>
    </source>
</evidence>
<dbReference type="InterPro" id="IPR023404">
    <property type="entry name" value="rSAM_horseshoe"/>
</dbReference>
<dbReference type="Proteomes" id="UP000198744">
    <property type="component" value="Unassembled WGS sequence"/>
</dbReference>
<evidence type="ECO:0000259" key="1">
    <source>
        <dbReference type="PROSITE" id="PS51918"/>
    </source>
</evidence>
<dbReference type="PANTHER" id="PTHR42731">
    <property type="entry name" value="SLL1084 PROTEIN"/>
    <property type="match status" value="1"/>
</dbReference>
<dbReference type="OrthoDB" id="9806827at2"/>
<proteinExistence type="predicted"/>
<dbReference type="EMBL" id="FOBS01000022">
    <property type="protein sequence ID" value="SEM56372.1"/>
    <property type="molecule type" value="Genomic_DNA"/>
</dbReference>
<dbReference type="InterPro" id="IPR058240">
    <property type="entry name" value="rSAM_sf"/>
</dbReference>
<dbReference type="InterPro" id="IPR045784">
    <property type="entry name" value="Radical_SAM_N2"/>
</dbReference>
<dbReference type="RefSeq" id="WP_093884181.1">
    <property type="nucleotide sequence ID" value="NZ_FOBS01000022.1"/>
</dbReference>
<dbReference type="SFLD" id="SFLDS00029">
    <property type="entry name" value="Radical_SAM"/>
    <property type="match status" value="1"/>
</dbReference>
<keyword evidence="3" id="KW-1185">Reference proteome</keyword>
<dbReference type="STRING" id="43775.SAMN04489760_12243"/>
<dbReference type="InterPro" id="IPR006638">
    <property type="entry name" value="Elp3/MiaA/NifB-like_rSAM"/>
</dbReference>
<dbReference type="InterPro" id="IPR018768">
    <property type="entry name" value="DUF2344"/>
</dbReference>
<dbReference type="AlphaFoldDB" id="A0A1H7ZCU3"/>
<dbReference type="InterPro" id="IPR007197">
    <property type="entry name" value="rSAM"/>
</dbReference>
<dbReference type="CDD" id="cd01335">
    <property type="entry name" value="Radical_SAM"/>
    <property type="match status" value="1"/>
</dbReference>
<dbReference type="SFLD" id="SFLDG01082">
    <property type="entry name" value="B12-binding_domain_containing"/>
    <property type="match status" value="1"/>
</dbReference>
<reference evidence="2 3" key="1">
    <citation type="submission" date="2016-10" db="EMBL/GenBank/DDBJ databases">
        <authorList>
            <person name="de Groot N.N."/>
        </authorList>
    </citation>
    <scope>NUCLEOTIDE SEQUENCE [LARGE SCALE GENOMIC DNA]</scope>
    <source>
        <strain evidence="2 3">DSM 8423</strain>
    </source>
</reference>
<dbReference type="SMART" id="SM00729">
    <property type="entry name" value="Elp3"/>
    <property type="match status" value="1"/>
</dbReference>
<dbReference type="SUPFAM" id="SSF102114">
    <property type="entry name" value="Radical SAM enzymes"/>
    <property type="match status" value="1"/>
</dbReference>
<protein>
    <submittedName>
        <fullName evidence="2">Radical SAM-linked protein/radical SAM family uncharacterized protein</fullName>
    </submittedName>
</protein>
<feature type="domain" description="Radical SAM core" evidence="1">
    <location>
        <begin position="232"/>
        <end position="461"/>
    </location>
</feature>
<evidence type="ECO:0000313" key="2">
    <source>
        <dbReference type="EMBL" id="SEM56372.1"/>
    </source>
</evidence>
<dbReference type="Gene3D" id="3.80.30.20">
    <property type="entry name" value="tm_1862 like domain"/>
    <property type="match status" value="1"/>
</dbReference>